<dbReference type="STRING" id="1313304.CALK_0079"/>
<dbReference type="EMBL" id="ASJR01000001">
    <property type="protein sequence ID" value="ERP39287.1"/>
    <property type="molecule type" value="Genomic_DNA"/>
</dbReference>
<sequence length="53" mass="6095">MLYYKKEHTGYIQLTLNPRSVVTGFSNSATILVKKQRHALVHQDHTSNQNLRG</sequence>
<comment type="caution">
    <text evidence="1">The sequence shown here is derived from an EMBL/GenBank/DDBJ whole genome shotgun (WGS) entry which is preliminary data.</text>
</comment>
<name>U7DBA4_9BACT</name>
<evidence type="ECO:0000313" key="1">
    <source>
        <dbReference type="EMBL" id="ERP39287.1"/>
    </source>
</evidence>
<gene>
    <name evidence="1" type="ORF">CALK_0079</name>
</gene>
<reference evidence="1 2" key="1">
    <citation type="journal article" date="2013" name="Environ. Microbiol.">
        <title>Genome analysis of Chitinivibrio alkaliphilus gen. nov., sp. nov., a novel extremely haloalkaliphilic anaerobic chitinolytic bacterium from the candidate phylum Termite Group 3.</title>
        <authorList>
            <person name="Sorokin D.Y."/>
            <person name="Gumerov V.M."/>
            <person name="Rakitin A.L."/>
            <person name="Beletsky A.V."/>
            <person name="Damste J.S."/>
            <person name="Muyzer G."/>
            <person name="Mardanov A.V."/>
            <person name="Ravin N.V."/>
        </authorList>
    </citation>
    <scope>NUCLEOTIDE SEQUENCE [LARGE SCALE GENOMIC DNA]</scope>
    <source>
        <strain evidence="1 2">ACht1</strain>
    </source>
</reference>
<dbReference type="Proteomes" id="UP000017148">
    <property type="component" value="Unassembled WGS sequence"/>
</dbReference>
<protein>
    <submittedName>
        <fullName evidence="1">Uncharacterized protein</fullName>
    </submittedName>
</protein>
<accession>U7DBA4</accession>
<evidence type="ECO:0000313" key="2">
    <source>
        <dbReference type="Proteomes" id="UP000017148"/>
    </source>
</evidence>
<organism evidence="1 2">
    <name type="scientific">Chitinivibrio alkaliphilus ACht1</name>
    <dbReference type="NCBI Taxonomy" id="1313304"/>
    <lineage>
        <taxon>Bacteria</taxon>
        <taxon>Pseudomonadati</taxon>
        <taxon>Fibrobacterota</taxon>
        <taxon>Chitinivibrionia</taxon>
        <taxon>Chitinivibrionales</taxon>
        <taxon>Chitinivibrionaceae</taxon>
        <taxon>Chitinivibrio</taxon>
    </lineage>
</organism>
<dbReference type="AlphaFoldDB" id="U7DBA4"/>
<keyword evidence="2" id="KW-1185">Reference proteome</keyword>
<proteinExistence type="predicted"/>
<dbReference type="RefSeq" id="WP_022635647.1">
    <property type="nucleotide sequence ID" value="NZ_ASJR01000001.1"/>
</dbReference>